<dbReference type="Proteomes" id="UP000186594">
    <property type="component" value="Unassembled WGS sequence"/>
</dbReference>
<keyword evidence="3" id="KW-1185">Reference proteome</keyword>
<dbReference type="OrthoDB" id="3205825at2759"/>
<dbReference type="PANTHER" id="PTHR35179:SF2">
    <property type="entry name" value="START DOMAIN-CONTAINING PROTEIN"/>
    <property type="match status" value="1"/>
</dbReference>
<dbReference type="EMBL" id="LXFE01001018">
    <property type="protein sequence ID" value="OLL24037.1"/>
    <property type="molecule type" value="Genomic_DNA"/>
</dbReference>
<name>A0A1U7LN17_NEOID</name>
<comment type="caution">
    <text evidence="2">The sequence shown here is derived from an EMBL/GenBank/DDBJ whole genome shotgun (WGS) entry which is preliminary data.</text>
</comment>
<feature type="transmembrane region" description="Helical" evidence="1">
    <location>
        <begin position="170"/>
        <end position="188"/>
    </location>
</feature>
<feature type="transmembrane region" description="Helical" evidence="1">
    <location>
        <begin position="59"/>
        <end position="79"/>
    </location>
</feature>
<proteinExistence type="predicted"/>
<feature type="transmembrane region" description="Helical" evidence="1">
    <location>
        <begin position="127"/>
        <end position="147"/>
    </location>
</feature>
<evidence type="ECO:0008006" key="4">
    <source>
        <dbReference type="Google" id="ProtNLM"/>
    </source>
</evidence>
<evidence type="ECO:0000313" key="2">
    <source>
        <dbReference type="EMBL" id="OLL24037.1"/>
    </source>
</evidence>
<reference evidence="2 3" key="1">
    <citation type="submission" date="2016-04" db="EMBL/GenBank/DDBJ databases">
        <title>Evolutionary innovation and constraint leading to complex multicellularity in the Ascomycota.</title>
        <authorList>
            <person name="Cisse O."/>
            <person name="Nguyen A."/>
            <person name="Hewitt D.A."/>
            <person name="Jedd G."/>
            <person name="Stajich J.E."/>
        </authorList>
    </citation>
    <scope>NUCLEOTIDE SEQUENCE [LARGE SCALE GENOMIC DNA]</scope>
    <source>
        <strain evidence="2 3">DAH-3</strain>
    </source>
</reference>
<feature type="transmembrane region" description="Helical" evidence="1">
    <location>
        <begin position="209"/>
        <end position="228"/>
    </location>
</feature>
<accession>A0A1U7LN17</accession>
<gene>
    <name evidence="2" type="ORF">NEOLI_004573</name>
</gene>
<dbReference type="PANTHER" id="PTHR35179">
    <property type="entry name" value="PROTEIN CBG02620"/>
    <property type="match status" value="1"/>
</dbReference>
<keyword evidence="1" id="KW-1133">Transmembrane helix</keyword>
<keyword evidence="1" id="KW-0812">Transmembrane</keyword>
<dbReference type="OMA" id="WVHINEI"/>
<sequence>MAVSPFDDVEQHSGPWGESTTSLYKVLGTFIWGWTLGFAYFVTWYTVSQKVVNLKMNMYVFMLWGEFVAIISFSVASWLRLIGAISPLYVIRLGFLISWMIQLHFLMQIIINRICILLTQRNHRLCLKYGIAVLVGFITMSGLPYWLPENLKVAGNFIYVRSNRNRIEKISYSIIDAFLNFFFIYLVNFKLRAFGFRKYESLLRFNVRIVFISLIMDVILCGTMWLRVDLLYFQFIPVSNMVKLNIEMSLSDLIVALSKESVHIRDTLNEQGNLYNFHIPLELRSIEAFPPKDAQTTHTKNQS</sequence>
<dbReference type="AlphaFoldDB" id="A0A1U7LN17"/>
<evidence type="ECO:0000313" key="3">
    <source>
        <dbReference type="Proteomes" id="UP000186594"/>
    </source>
</evidence>
<protein>
    <recommendedName>
        <fullName evidence="4">Integral membrane protein</fullName>
    </recommendedName>
</protein>
<evidence type="ECO:0000256" key="1">
    <source>
        <dbReference type="SAM" id="Phobius"/>
    </source>
</evidence>
<feature type="transmembrane region" description="Helical" evidence="1">
    <location>
        <begin position="85"/>
        <end position="106"/>
    </location>
</feature>
<organism evidence="2 3">
    <name type="scientific">Neolecta irregularis (strain DAH-3)</name>
    <dbReference type="NCBI Taxonomy" id="1198029"/>
    <lineage>
        <taxon>Eukaryota</taxon>
        <taxon>Fungi</taxon>
        <taxon>Dikarya</taxon>
        <taxon>Ascomycota</taxon>
        <taxon>Taphrinomycotina</taxon>
        <taxon>Neolectales</taxon>
        <taxon>Neolectaceae</taxon>
        <taxon>Neolecta</taxon>
    </lineage>
</organism>
<keyword evidence="1" id="KW-0472">Membrane</keyword>
<feature type="transmembrane region" description="Helical" evidence="1">
    <location>
        <begin position="26"/>
        <end position="47"/>
    </location>
</feature>